<reference evidence="1" key="1">
    <citation type="submission" date="2023-11" db="EMBL/GenBank/DDBJ databases">
        <authorList>
            <person name="Poullet M."/>
        </authorList>
    </citation>
    <scope>NUCLEOTIDE SEQUENCE</scope>
    <source>
        <strain evidence="1">E1834</strain>
    </source>
</reference>
<name>A0ACB0Z4I0_MELEN</name>
<proteinExistence type="predicted"/>
<accession>A0ACB0Z4I0</accession>
<organism evidence="1 2">
    <name type="scientific">Meloidogyne enterolobii</name>
    <name type="common">Root-knot nematode worm</name>
    <name type="synonym">Meloidogyne mayaguensis</name>
    <dbReference type="NCBI Taxonomy" id="390850"/>
    <lineage>
        <taxon>Eukaryota</taxon>
        <taxon>Metazoa</taxon>
        <taxon>Ecdysozoa</taxon>
        <taxon>Nematoda</taxon>
        <taxon>Chromadorea</taxon>
        <taxon>Rhabditida</taxon>
        <taxon>Tylenchina</taxon>
        <taxon>Tylenchomorpha</taxon>
        <taxon>Tylenchoidea</taxon>
        <taxon>Meloidogynidae</taxon>
        <taxon>Meloidogyninae</taxon>
        <taxon>Meloidogyne</taxon>
    </lineage>
</organism>
<comment type="caution">
    <text evidence="1">The sequence shown here is derived from an EMBL/GenBank/DDBJ whole genome shotgun (WGS) entry which is preliminary data.</text>
</comment>
<evidence type="ECO:0000313" key="2">
    <source>
        <dbReference type="Proteomes" id="UP001497535"/>
    </source>
</evidence>
<evidence type="ECO:0000313" key="1">
    <source>
        <dbReference type="EMBL" id="CAK5073835.1"/>
    </source>
</evidence>
<sequence>MSFLPYEERSSHSLKNNNTIKTPEGVTNEFYKNPEGFHYINMLSTENSPTFTIFRATR</sequence>
<dbReference type="Proteomes" id="UP001497535">
    <property type="component" value="Unassembled WGS sequence"/>
</dbReference>
<protein>
    <submittedName>
        <fullName evidence="1">Uncharacterized protein</fullName>
    </submittedName>
</protein>
<dbReference type="EMBL" id="CAVMJV010000024">
    <property type="protein sequence ID" value="CAK5073835.1"/>
    <property type="molecule type" value="Genomic_DNA"/>
</dbReference>
<gene>
    <name evidence="1" type="ORF">MENTE1834_LOCUS20526</name>
</gene>
<keyword evidence="2" id="KW-1185">Reference proteome</keyword>